<dbReference type="Proteomes" id="UP000694845">
    <property type="component" value="Unplaced"/>
</dbReference>
<evidence type="ECO:0000313" key="12">
    <source>
        <dbReference type="RefSeq" id="XP_022084820.1"/>
    </source>
</evidence>
<evidence type="ECO:0000256" key="4">
    <source>
        <dbReference type="ARBA" id="ARBA00022687"/>
    </source>
</evidence>
<evidence type="ECO:0000256" key="3">
    <source>
        <dbReference type="ARBA" id="ARBA00022553"/>
    </source>
</evidence>
<dbReference type="AlphaFoldDB" id="A0A8B7XXQ3"/>
<reference evidence="12 13" key="1">
    <citation type="submission" date="2025-04" db="UniProtKB">
        <authorList>
            <consortium name="RefSeq"/>
        </authorList>
    </citation>
    <scope>IDENTIFICATION</scope>
</reference>
<dbReference type="KEGG" id="aplc:110976115"/>
<feature type="region of interest" description="Disordered" evidence="8">
    <location>
        <begin position="659"/>
        <end position="817"/>
    </location>
</feature>
<keyword evidence="2" id="KW-0963">Cytoplasm</keyword>
<keyword evidence="3" id="KW-0597">Phosphoprotein</keyword>
<feature type="compositionally biased region" description="Polar residues" evidence="8">
    <location>
        <begin position="696"/>
        <end position="706"/>
    </location>
</feature>
<dbReference type="PRINTS" id="PR01301">
    <property type="entry name" value="RGSPROTEIN"/>
</dbReference>
<dbReference type="GO" id="GO:0005737">
    <property type="term" value="C:cytoplasm"/>
    <property type="evidence" value="ECO:0007669"/>
    <property type="project" value="UniProtKB-SubCell"/>
</dbReference>
<dbReference type="InterPro" id="IPR029071">
    <property type="entry name" value="Ubiquitin-like_domsf"/>
</dbReference>
<feature type="compositionally biased region" description="Low complexity" evidence="8">
    <location>
        <begin position="617"/>
        <end position="626"/>
    </location>
</feature>
<dbReference type="InterPro" id="IPR038207">
    <property type="entry name" value="DIX_dom_sf"/>
</dbReference>
<dbReference type="GO" id="GO:0019901">
    <property type="term" value="F:protein kinase binding"/>
    <property type="evidence" value="ECO:0007669"/>
    <property type="project" value="TreeGrafter"/>
</dbReference>
<dbReference type="RefSeq" id="XP_022084820.1">
    <property type="nucleotide sequence ID" value="XM_022229128.1"/>
</dbReference>
<dbReference type="GO" id="GO:0048468">
    <property type="term" value="P:cell development"/>
    <property type="evidence" value="ECO:0007669"/>
    <property type="project" value="TreeGrafter"/>
</dbReference>
<dbReference type="GO" id="GO:0032436">
    <property type="term" value="P:positive regulation of proteasomal ubiquitin-dependent protein catabolic process"/>
    <property type="evidence" value="ECO:0007669"/>
    <property type="project" value="TreeGrafter"/>
</dbReference>
<accession>A0A8B7XXQ3</accession>
<evidence type="ECO:0000313" key="11">
    <source>
        <dbReference type="Proteomes" id="UP000694845"/>
    </source>
</evidence>
<dbReference type="PANTHER" id="PTHR46102:SF2">
    <property type="entry name" value="AXIN"/>
    <property type="match status" value="1"/>
</dbReference>
<dbReference type="GO" id="GO:0008013">
    <property type="term" value="F:beta-catenin binding"/>
    <property type="evidence" value="ECO:0007669"/>
    <property type="project" value="TreeGrafter"/>
</dbReference>
<comment type="subcellular location">
    <subcellularLocation>
        <location evidence="1">Cytoplasm</location>
    </subcellularLocation>
</comment>
<dbReference type="PROSITE" id="PS50132">
    <property type="entry name" value="RGS"/>
    <property type="match status" value="1"/>
</dbReference>
<feature type="region of interest" description="Disordered" evidence="8">
    <location>
        <begin position="333"/>
        <end position="356"/>
    </location>
</feature>
<name>A0A8B7XXQ3_ACAPL</name>
<feature type="compositionally biased region" description="Polar residues" evidence="8">
    <location>
        <begin position="674"/>
        <end position="689"/>
    </location>
</feature>
<dbReference type="Pfam" id="PF16646">
    <property type="entry name" value="AXIN1_TNKS_BD"/>
    <property type="match status" value="1"/>
</dbReference>
<dbReference type="PROSITE" id="PS50841">
    <property type="entry name" value="DIX"/>
    <property type="match status" value="1"/>
</dbReference>
<gene>
    <name evidence="12 13" type="primary">LOC110976115</name>
</gene>
<dbReference type="CDD" id="cd11582">
    <property type="entry name" value="Axin_TNKS_binding"/>
    <property type="match status" value="1"/>
</dbReference>
<organism evidence="11 12">
    <name type="scientific">Acanthaster planci</name>
    <name type="common">Crown-of-thorns starfish</name>
    <dbReference type="NCBI Taxonomy" id="133434"/>
    <lineage>
        <taxon>Eukaryota</taxon>
        <taxon>Metazoa</taxon>
        <taxon>Echinodermata</taxon>
        <taxon>Eleutherozoa</taxon>
        <taxon>Asterozoa</taxon>
        <taxon>Asteroidea</taxon>
        <taxon>Valvatacea</taxon>
        <taxon>Valvatida</taxon>
        <taxon>Acanthasteridae</taxon>
        <taxon>Acanthaster</taxon>
    </lineage>
</organism>
<dbReference type="InterPro" id="IPR001158">
    <property type="entry name" value="DIX"/>
</dbReference>
<dbReference type="InterPro" id="IPR044926">
    <property type="entry name" value="RGS_subdomain_2"/>
</dbReference>
<keyword evidence="6" id="KW-0832">Ubl conjugation</keyword>
<feature type="region of interest" description="Disordered" evidence="8">
    <location>
        <begin position="369"/>
        <end position="390"/>
    </location>
</feature>
<dbReference type="OMA" id="YVYTAST"/>
<dbReference type="OrthoDB" id="10007451at2759"/>
<dbReference type="GeneID" id="110976115"/>
<evidence type="ECO:0000256" key="2">
    <source>
        <dbReference type="ARBA" id="ARBA00022490"/>
    </source>
</evidence>
<dbReference type="InterPro" id="IPR016137">
    <property type="entry name" value="RGS"/>
</dbReference>
<evidence type="ECO:0000259" key="10">
    <source>
        <dbReference type="PROSITE" id="PS50841"/>
    </source>
</evidence>
<dbReference type="InterPro" id="IPR032101">
    <property type="entry name" value="Axin_TNKS-bd"/>
</dbReference>
<keyword evidence="4 7" id="KW-0879">Wnt signaling pathway</keyword>
<dbReference type="SMART" id="SM00315">
    <property type="entry name" value="RGS"/>
    <property type="match status" value="1"/>
</dbReference>
<sequence>MTLQVHHYMADCGGNFTENLPTSQRPPVPGEENETAPTCAIAKERSPSATPRRSTLLAHVKTGLTGDMEEDEAPLGFEPEGSASVTPPYTRWTESLHALLSDEDGICLFKQFLVQEKAEDPLLFWLATEGFKKKSADDPKRNELAKVIYKKFVKADGQQVVKLSPALRTNIAGMVRSSVFDETLFDAAQAEVEEHIRESTYPMFLKSDLYVQYINNGGISPKSSECSSSGGNSRVTGYLPTLPEDAELTDIPSGDAAAISQGQVPLTMEMLMKTSFHRHAASKTQEGCYLKGSSARVLNPYHPGFTSFAPAVSTNDSELQSLSSDAISDDTLSLTDSSVDGGPMIGRHQKQQQRRRQYRAMKTNVRQNGRVTSFPPFPITQRPPKEVQPMEPAEFARILTEKLERVLRQQEMEERLSARLRKVEEEESDPDRTASAADAPRISAAMFEKGALPEDDPNSILDNHFSRVFVDSARHTPGDYSPRSQSPERAHRAKNPNPLGGPLVPPGMTTKQVIPHHQLPQQYSKHAMQRQRTKEAYTPGYNVDPEMSLADYKYFMQHKAKIEMDAVPQRTLAVMTGEPGDSIYHKLRARGDSLTMDLLTDTTKHVKTKKSSKKSDISSISKTTDSGIYEGPPSLPSDNERMQHIEQWIEEGERYSKQVVSKPYRRTSHRMSPDITQTSSMPQHRQSSMPKKPIAYNTSRPTSQERTYCATKQLPQRSSPHLPTQPIMQDPSMPLNKPPEPLTVLEEVRRRIDVSSKQRQRHSDGMRKERRPTSNNPPTRVTSAPAKMAPVVLSDTTEDQGRKSGSKQRSVAPPDGKQTTATTVAYYFCNDPIPYRTTLPGDKITLAQFKTLISKKGDYRYTFKTPSDEFDTGVVHEIISDDATVLPIYQGKIIGKVEKID</sequence>
<dbReference type="Gene3D" id="2.40.240.130">
    <property type="match status" value="1"/>
</dbReference>
<feature type="region of interest" description="Disordered" evidence="8">
    <location>
        <begin position="608"/>
        <end position="639"/>
    </location>
</feature>
<dbReference type="PANTHER" id="PTHR46102">
    <property type="entry name" value="AXIN"/>
    <property type="match status" value="1"/>
</dbReference>
<evidence type="ECO:0000256" key="6">
    <source>
        <dbReference type="ARBA" id="ARBA00022843"/>
    </source>
</evidence>
<feature type="region of interest" description="Disordered" evidence="8">
    <location>
        <begin position="419"/>
        <end position="441"/>
    </location>
</feature>
<dbReference type="GO" id="GO:0030877">
    <property type="term" value="C:beta-catenin destruction complex"/>
    <property type="evidence" value="ECO:0007669"/>
    <property type="project" value="TreeGrafter"/>
</dbReference>
<feature type="compositionally biased region" description="Basic and acidic residues" evidence="8">
    <location>
        <begin position="746"/>
        <end position="767"/>
    </location>
</feature>
<dbReference type="GO" id="GO:0031625">
    <property type="term" value="F:ubiquitin protein ligase binding"/>
    <property type="evidence" value="ECO:0007669"/>
    <property type="project" value="TreeGrafter"/>
</dbReference>
<dbReference type="InterPro" id="IPR043581">
    <property type="entry name" value="Axin-like"/>
</dbReference>
<feature type="domain" description="RGS" evidence="9">
    <location>
        <begin position="95"/>
        <end position="214"/>
    </location>
</feature>
<dbReference type="GO" id="GO:0016055">
    <property type="term" value="P:Wnt signaling pathway"/>
    <property type="evidence" value="ECO:0007669"/>
    <property type="project" value="UniProtKB-KW"/>
</dbReference>
<evidence type="ECO:0000256" key="1">
    <source>
        <dbReference type="ARBA" id="ARBA00004496"/>
    </source>
</evidence>
<dbReference type="InterPro" id="IPR024066">
    <property type="entry name" value="RGS_subdom1/3"/>
</dbReference>
<evidence type="ECO:0000259" key="9">
    <source>
        <dbReference type="PROSITE" id="PS50132"/>
    </source>
</evidence>
<dbReference type="InterPro" id="IPR036305">
    <property type="entry name" value="RGS_sf"/>
</dbReference>
<dbReference type="Pfam" id="PF00615">
    <property type="entry name" value="RGS"/>
    <property type="match status" value="1"/>
</dbReference>
<feature type="compositionally biased region" description="Polar residues" evidence="8">
    <location>
        <begin position="773"/>
        <end position="782"/>
    </location>
</feature>
<protein>
    <submittedName>
        <fullName evidence="12 13">Axin-1-like isoform X1</fullName>
    </submittedName>
</protein>
<dbReference type="Pfam" id="PF08833">
    <property type="entry name" value="Axin_b-cat_bind"/>
    <property type="match status" value="1"/>
</dbReference>
<dbReference type="GO" id="GO:0060090">
    <property type="term" value="F:molecular adaptor activity"/>
    <property type="evidence" value="ECO:0007669"/>
    <property type="project" value="TreeGrafter"/>
</dbReference>
<keyword evidence="11" id="KW-1185">Reference proteome</keyword>
<dbReference type="RefSeq" id="XP_022084821.1">
    <property type="nucleotide sequence ID" value="XM_022229129.1"/>
</dbReference>
<evidence type="ECO:0000256" key="7">
    <source>
        <dbReference type="PROSITE-ProRule" id="PRU00069"/>
    </source>
</evidence>
<keyword evidence="5" id="KW-0013">ADP-ribosylation</keyword>
<dbReference type="GO" id="GO:0005634">
    <property type="term" value="C:nucleus"/>
    <property type="evidence" value="ECO:0007669"/>
    <property type="project" value="TreeGrafter"/>
</dbReference>
<dbReference type="SUPFAM" id="SSF48097">
    <property type="entry name" value="Regulator of G-protein signaling, RGS"/>
    <property type="match status" value="1"/>
</dbReference>
<feature type="compositionally biased region" description="Polar residues" evidence="8">
    <location>
        <begin position="713"/>
        <end position="722"/>
    </location>
</feature>
<dbReference type="Gene3D" id="1.10.196.10">
    <property type="match status" value="1"/>
</dbReference>
<evidence type="ECO:0000313" key="13">
    <source>
        <dbReference type="RefSeq" id="XP_022084821.1"/>
    </source>
</evidence>
<proteinExistence type="predicted"/>
<dbReference type="InterPro" id="IPR014936">
    <property type="entry name" value="Axin_b-cat-bd"/>
</dbReference>
<dbReference type="Gene3D" id="1.10.167.10">
    <property type="entry name" value="Regulator of G-protein Signalling 4, domain 2"/>
    <property type="match status" value="1"/>
</dbReference>
<evidence type="ECO:0000256" key="5">
    <source>
        <dbReference type="ARBA" id="ARBA00022765"/>
    </source>
</evidence>
<feature type="region of interest" description="Disordered" evidence="8">
    <location>
        <begin position="473"/>
        <end position="502"/>
    </location>
</feature>
<evidence type="ECO:0000256" key="8">
    <source>
        <dbReference type="SAM" id="MobiDB-lite"/>
    </source>
</evidence>
<dbReference type="SMART" id="SM00021">
    <property type="entry name" value="DAX"/>
    <property type="match status" value="1"/>
</dbReference>
<dbReference type="SUPFAM" id="SSF54236">
    <property type="entry name" value="Ubiquitin-like"/>
    <property type="match status" value="1"/>
</dbReference>
<dbReference type="GO" id="GO:0090090">
    <property type="term" value="P:negative regulation of canonical Wnt signaling pathway"/>
    <property type="evidence" value="ECO:0007669"/>
    <property type="project" value="InterPro"/>
</dbReference>
<feature type="compositionally biased region" description="Basic residues" evidence="8">
    <location>
        <begin position="347"/>
        <end position="356"/>
    </location>
</feature>
<feature type="domain" description="DIX" evidence="10">
    <location>
        <begin position="819"/>
        <end position="901"/>
    </location>
</feature>
<dbReference type="Pfam" id="PF00778">
    <property type="entry name" value="DIX"/>
    <property type="match status" value="1"/>
</dbReference>
<dbReference type="GO" id="GO:0005886">
    <property type="term" value="C:plasma membrane"/>
    <property type="evidence" value="ECO:0007669"/>
    <property type="project" value="TreeGrafter"/>
</dbReference>